<comment type="caution">
    <text evidence="2">The sequence shown here is derived from an EMBL/GenBank/DDBJ whole genome shotgun (WGS) entry which is preliminary data.</text>
</comment>
<sequence>MRKPFLKSITLFALLFSASAANANNNEIVFNCFTKNKKEIKIVKNGDKFTYSFGKINLKPDISLTRHESQLTSYAWKGIGKDMPYGVTFQNGEYSYTVYETIARDYSGDEVQVEISRGVYVEKNGKSIANISCLDGTAIHSDLQEIAETYSSN</sequence>
<gene>
    <name evidence="2" type="ORF">JHL22_10145</name>
</gene>
<dbReference type="EMBL" id="JAENGP010000010">
    <property type="protein sequence ID" value="MBK1781581.1"/>
    <property type="molecule type" value="Genomic_DNA"/>
</dbReference>
<evidence type="ECO:0000313" key="3">
    <source>
        <dbReference type="Proteomes" id="UP000635316"/>
    </source>
</evidence>
<accession>A0ABS1ED85</accession>
<proteinExistence type="predicted"/>
<reference evidence="2 3" key="1">
    <citation type="submission" date="2020-12" db="EMBL/GenBank/DDBJ databases">
        <authorList>
            <person name="Lu T."/>
            <person name="Wang Q."/>
            <person name="Han X."/>
        </authorList>
    </citation>
    <scope>NUCLEOTIDE SEQUENCE [LARGE SCALE GENOMIC DNA]</scope>
    <source>
        <strain evidence="2 3">WQ 585</strain>
    </source>
</reference>
<evidence type="ECO:0000313" key="2">
    <source>
        <dbReference type="EMBL" id="MBK1781581.1"/>
    </source>
</evidence>
<dbReference type="RefSeq" id="WP_200236762.1">
    <property type="nucleotide sequence ID" value="NZ_JAENGP010000010.1"/>
</dbReference>
<protein>
    <submittedName>
        <fullName evidence="2">Uncharacterized protein</fullName>
    </submittedName>
</protein>
<name>A0ABS1ED85_9BURK</name>
<feature type="signal peptide" evidence="1">
    <location>
        <begin position="1"/>
        <end position="23"/>
    </location>
</feature>
<dbReference type="Proteomes" id="UP000635316">
    <property type="component" value="Unassembled WGS sequence"/>
</dbReference>
<keyword evidence="1" id="KW-0732">Signal</keyword>
<evidence type="ECO:0000256" key="1">
    <source>
        <dbReference type="SAM" id="SignalP"/>
    </source>
</evidence>
<feature type="chain" id="PRO_5047328746" evidence="1">
    <location>
        <begin position="24"/>
        <end position="153"/>
    </location>
</feature>
<organism evidence="2 3">
    <name type="scientific">Advenella mandrilli</name>
    <dbReference type="NCBI Taxonomy" id="2800330"/>
    <lineage>
        <taxon>Bacteria</taxon>
        <taxon>Pseudomonadati</taxon>
        <taxon>Pseudomonadota</taxon>
        <taxon>Betaproteobacteria</taxon>
        <taxon>Burkholderiales</taxon>
        <taxon>Alcaligenaceae</taxon>
    </lineage>
</organism>
<keyword evidence="3" id="KW-1185">Reference proteome</keyword>